<comment type="caution">
    <text evidence="1">The sequence shown here is derived from an EMBL/GenBank/DDBJ whole genome shotgun (WGS) entry which is preliminary data.</text>
</comment>
<dbReference type="EMBL" id="JACJQY010000012">
    <property type="protein sequence ID" value="MBD2317172.1"/>
    <property type="molecule type" value="Genomic_DNA"/>
</dbReference>
<dbReference type="RefSeq" id="WP_190578030.1">
    <property type="nucleotide sequence ID" value="NZ_CAWPQU010000004.1"/>
</dbReference>
<evidence type="ECO:0000313" key="2">
    <source>
        <dbReference type="Proteomes" id="UP000618445"/>
    </source>
</evidence>
<organism evidence="1 2">
    <name type="scientific">Phormidium tenue FACHB-1050</name>
    <dbReference type="NCBI Taxonomy" id="2692857"/>
    <lineage>
        <taxon>Bacteria</taxon>
        <taxon>Bacillati</taxon>
        <taxon>Cyanobacteriota</taxon>
        <taxon>Cyanophyceae</taxon>
        <taxon>Oscillatoriophycideae</taxon>
        <taxon>Oscillatoriales</taxon>
        <taxon>Oscillatoriaceae</taxon>
        <taxon>Phormidium</taxon>
    </lineage>
</organism>
<dbReference type="Proteomes" id="UP000618445">
    <property type="component" value="Unassembled WGS sequence"/>
</dbReference>
<proteinExistence type="predicted"/>
<sequence length="448" mass="51384">MSQDLLTEISNAFEPFDPPPQGAYVDCGAVRGDWSILTELGRKIVRSKTTTCQLYTGHTGAGKSTELLRLEKHLTEQKYFVVNFGADDEDIDIADTEYADILMACTKHLVKKVKFEDQNPLKGISNWLKARAESLSDLLLTELSFDGLTLEQQVSEITKITATIKAQPDNRKKIRDKINANAPSLLQVLNDFIDAGKKSLVKQGYKDLVLIVDNLDRIIESQKSANELSNYDEIFIKRHDQMRGLHCHVIYTVPISMVYSERCTQLQNNFNETDVLPMIMLQNEKGEKIEEGLNKFREIIAKRIAPITVNGQDIGLTLSKAVETQVFESQEVFERLCLMSGGHIRLFIKMIQKALDHTDELPISRKAVNRAIEDAKEDYLYAIFDHQWKLLSDVNATNQIPNVENDKEYPRLLENRCVLEYRYRDQDDKLKRWYAVHPLVKELDKFRG</sequence>
<name>A0ABR8C8R8_9CYAN</name>
<protein>
    <submittedName>
        <fullName evidence="1">AAA family ATPase</fullName>
    </submittedName>
</protein>
<evidence type="ECO:0000313" key="1">
    <source>
        <dbReference type="EMBL" id="MBD2317172.1"/>
    </source>
</evidence>
<keyword evidence="2" id="KW-1185">Reference proteome</keyword>
<gene>
    <name evidence="1" type="ORF">H6G05_09980</name>
</gene>
<accession>A0ABR8C8R8</accession>
<reference evidence="1 2" key="1">
    <citation type="journal article" date="2020" name="ISME J.">
        <title>Comparative genomics reveals insights into cyanobacterial evolution and habitat adaptation.</title>
        <authorList>
            <person name="Chen M.Y."/>
            <person name="Teng W.K."/>
            <person name="Zhao L."/>
            <person name="Hu C.X."/>
            <person name="Zhou Y.K."/>
            <person name="Han B.P."/>
            <person name="Song L.R."/>
            <person name="Shu W.S."/>
        </authorList>
    </citation>
    <scope>NUCLEOTIDE SEQUENCE [LARGE SCALE GENOMIC DNA]</scope>
    <source>
        <strain evidence="1 2">FACHB-1050</strain>
    </source>
</reference>